<dbReference type="SUPFAM" id="SSF48576">
    <property type="entry name" value="Terpenoid synthases"/>
    <property type="match status" value="1"/>
</dbReference>
<dbReference type="GO" id="GO:0016102">
    <property type="term" value="P:diterpenoid biosynthetic process"/>
    <property type="evidence" value="ECO:0007669"/>
    <property type="project" value="InterPro"/>
</dbReference>
<reference evidence="6 7" key="1">
    <citation type="journal article" date="2024" name="Plant J.">
        <title>Genome sequences and population genomics reveal climatic adaptation and genomic divergence between two closely related sweetgum species.</title>
        <authorList>
            <person name="Xu W.Q."/>
            <person name="Ren C.Q."/>
            <person name="Zhang X.Y."/>
            <person name="Comes H.P."/>
            <person name="Liu X.H."/>
            <person name="Li Y.G."/>
            <person name="Kettle C.J."/>
            <person name="Jalonen R."/>
            <person name="Gaisberger H."/>
            <person name="Ma Y.Z."/>
            <person name="Qiu Y.X."/>
        </authorList>
    </citation>
    <scope>NUCLEOTIDE SEQUENCE [LARGE SCALE GENOMIC DNA]</scope>
    <source>
        <strain evidence="6">Hangzhou</strain>
    </source>
</reference>
<dbReference type="InterPro" id="IPR050148">
    <property type="entry name" value="Terpene_synthase-like"/>
</dbReference>
<dbReference type="Pfam" id="PF01397">
    <property type="entry name" value="Terpene_synth"/>
    <property type="match status" value="1"/>
</dbReference>
<evidence type="ECO:0000256" key="3">
    <source>
        <dbReference type="ARBA" id="ARBA00022842"/>
    </source>
</evidence>
<evidence type="ECO:0000259" key="4">
    <source>
        <dbReference type="Pfam" id="PF01397"/>
    </source>
</evidence>
<dbReference type="SFLD" id="SFLDG01604">
    <property type="entry name" value="Terpene_Cyclase_Like_1_C_Termi"/>
    <property type="match status" value="1"/>
</dbReference>
<gene>
    <name evidence="6" type="ORF">L1049_023319</name>
</gene>
<evidence type="ECO:0000259" key="5">
    <source>
        <dbReference type="Pfam" id="PF03936"/>
    </source>
</evidence>
<dbReference type="InterPro" id="IPR008949">
    <property type="entry name" value="Isoprenoid_synthase_dom_sf"/>
</dbReference>
<keyword evidence="7" id="KW-1185">Reference proteome</keyword>
<dbReference type="InterPro" id="IPR044814">
    <property type="entry name" value="Terpene_cyclase_plant_C1"/>
</dbReference>
<evidence type="ECO:0000256" key="1">
    <source>
        <dbReference type="ARBA" id="ARBA00001946"/>
    </source>
</evidence>
<feature type="domain" description="Terpene synthase metal-binding" evidence="5">
    <location>
        <begin position="293"/>
        <end position="531"/>
    </location>
</feature>
<dbReference type="Pfam" id="PF03936">
    <property type="entry name" value="Terpene_synth_C"/>
    <property type="match status" value="1"/>
</dbReference>
<dbReference type="InterPro" id="IPR005630">
    <property type="entry name" value="Terpene_synthase_metal-bd"/>
</dbReference>
<dbReference type="Gene3D" id="1.10.600.10">
    <property type="entry name" value="Farnesyl Diphosphate Synthase"/>
    <property type="match status" value="1"/>
</dbReference>
<dbReference type="InterPro" id="IPR008930">
    <property type="entry name" value="Terpenoid_cyclase/PrenylTrfase"/>
</dbReference>
<dbReference type="FunFam" id="1.50.10.130:FF:000001">
    <property type="entry name" value="Isoprene synthase, chloroplastic"/>
    <property type="match status" value="1"/>
</dbReference>
<accession>A0AAP0RT59</accession>
<dbReference type="InterPro" id="IPR001906">
    <property type="entry name" value="Terpene_synth_N"/>
</dbReference>
<protein>
    <submittedName>
        <fullName evidence="6">Uncharacterized protein</fullName>
    </submittedName>
</protein>
<evidence type="ECO:0000313" key="6">
    <source>
        <dbReference type="EMBL" id="KAK9284151.1"/>
    </source>
</evidence>
<dbReference type="SFLD" id="SFLDG01019">
    <property type="entry name" value="Terpene_Cyclase_Like_1_C_Termi"/>
    <property type="match status" value="1"/>
</dbReference>
<dbReference type="EMBL" id="JBBPBK010000005">
    <property type="protein sequence ID" value="KAK9284151.1"/>
    <property type="molecule type" value="Genomic_DNA"/>
</dbReference>
<dbReference type="FunFam" id="1.10.600.10:FF:000007">
    <property type="entry name" value="Isoprene synthase, chloroplastic"/>
    <property type="match status" value="1"/>
</dbReference>
<comment type="cofactor">
    <cofactor evidence="1">
        <name>Mg(2+)</name>
        <dbReference type="ChEBI" id="CHEBI:18420"/>
    </cofactor>
</comment>
<dbReference type="SUPFAM" id="SSF48239">
    <property type="entry name" value="Terpenoid cyclases/Protein prenyltransferases"/>
    <property type="match status" value="1"/>
</dbReference>
<dbReference type="AlphaFoldDB" id="A0AAP0RT59"/>
<dbReference type="InterPro" id="IPR034741">
    <property type="entry name" value="Terpene_cyclase-like_1_C"/>
</dbReference>
<dbReference type="CDD" id="cd00684">
    <property type="entry name" value="Terpene_cyclase_plant_C1"/>
    <property type="match status" value="1"/>
</dbReference>
<dbReference type="GO" id="GO:0010333">
    <property type="term" value="F:terpene synthase activity"/>
    <property type="evidence" value="ECO:0007669"/>
    <property type="project" value="InterPro"/>
</dbReference>
<evidence type="ECO:0000313" key="7">
    <source>
        <dbReference type="Proteomes" id="UP001415857"/>
    </source>
</evidence>
<dbReference type="PANTHER" id="PTHR31225">
    <property type="entry name" value="OS04G0344100 PROTEIN-RELATED"/>
    <property type="match status" value="1"/>
</dbReference>
<sequence>MALHLHFPPLRFSVTHDLAKQNPQQAFHGGRMARYVPCMASTTTDQPTVDNRRNANYQPSIWTHDFMESLKNDYADEIYKGRVTLLEKEVRNMIEDENAGQLEMLELIDDIQRLGLGYHFKKDIRRALDKLVSLEGSNGRTPMSLHGTALRFRLLRQHGYEVSEDVFKSFMDPEGNFMASISEDIKGMLSLYEASYLAFEGESLMDEALAFTTKHLKDHKGNISNSLAELVSHALEIPLHHRTKGLEARWYIEAYNKREGANDTVLELAKLNFNFVQSTLQRDIGDMSRWWKGVGLANELNFARDRLMECFFWTVGMVFEPEFSNCRKGLTKVTALITVIDDIYDVYGSVDELELFTDAVERWDVNAVKSLPDYMKLCYLALYNSVNEMGYDALKDKGENAIPYLTKAWADLCKAFFLEAKWTHGKQIPTFEDYLNNAWVSVSAVAILTHAYFAVTENITKEALEGLEKYHDLLRWPSMIYRLCNDLGTSAAELERGELASSIVCYMHETGLSEEHARKHINGLVDSSWKKLNRYLVDDSQLGKPFVAAAFNLARITQFTYQDGDGLGTPDVTKNRVRSLIVEPIPLNPVTIV</sequence>
<dbReference type="Gene3D" id="1.50.10.130">
    <property type="entry name" value="Terpene synthase, N-terminal domain"/>
    <property type="match status" value="1"/>
</dbReference>
<comment type="caution">
    <text evidence="6">The sequence shown here is derived from an EMBL/GenBank/DDBJ whole genome shotgun (WGS) entry which is preliminary data.</text>
</comment>
<dbReference type="Proteomes" id="UP001415857">
    <property type="component" value="Unassembled WGS sequence"/>
</dbReference>
<organism evidence="6 7">
    <name type="scientific">Liquidambar formosana</name>
    <name type="common">Formosan gum</name>
    <dbReference type="NCBI Taxonomy" id="63359"/>
    <lineage>
        <taxon>Eukaryota</taxon>
        <taxon>Viridiplantae</taxon>
        <taxon>Streptophyta</taxon>
        <taxon>Embryophyta</taxon>
        <taxon>Tracheophyta</taxon>
        <taxon>Spermatophyta</taxon>
        <taxon>Magnoliopsida</taxon>
        <taxon>eudicotyledons</taxon>
        <taxon>Gunneridae</taxon>
        <taxon>Pentapetalae</taxon>
        <taxon>Saxifragales</taxon>
        <taxon>Altingiaceae</taxon>
        <taxon>Liquidambar</taxon>
    </lineage>
</organism>
<evidence type="ECO:0000256" key="2">
    <source>
        <dbReference type="ARBA" id="ARBA00022723"/>
    </source>
</evidence>
<dbReference type="GO" id="GO:0000287">
    <property type="term" value="F:magnesium ion binding"/>
    <property type="evidence" value="ECO:0007669"/>
    <property type="project" value="InterPro"/>
</dbReference>
<proteinExistence type="predicted"/>
<name>A0AAP0RT59_LIQFO</name>
<keyword evidence="3" id="KW-0460">Magnesium</keyword>
<keyword evidence="2" id="KW-0479">Metal-binding</keyword>
<feature type="domain" description="Terpene synthase N-terminal" evidence="4">
    <location>
        <begin position="61"/>
        <end position="235"/>
    </location>
</feature>
<dbReference type="SFLD" id="SFLDS00005">
    <property type="entry name" value="Isoprenoid_Synthase_Type_I"/>
    <property type="match status" value="1"/>
</dbReference>
<dbReference type="InterPro" id="IPR036965">
    <property type="entry name" value="Terpene_synth_N_sf"/>
</dbReference>
<dbReference type="PANTHER" id="PTHR31225:SF252">
    <property type="entry name" value="TERPENE SYNTHASE 12-RELATED"/>
    <property type="match status" value="1"/>
</dbReference>